<comment type="caution">
    <text evidence="14">The sequence shown here is derived from an EMBL/GenBank/DDBJ whole genome shotgun (WGS) entry which is preliminary data.</text>
</comment>
<reference evidence="14" key="1">
    <citation type="submission" date="2021-02" db="EMBL/GenBank/DDBJ databases">
        <authorList>
            <person name="Dougan E. K."/>
            <person name="Rhodes N."/>
            <person name="Thang M."/>
            <person name="Chan C."/>
        </authorList>
    </citation>
    <scope>NUCLEOTIDE SEQUENCE</scope>
</reference>
<feature type="compositionally biased region" description="Polar residues" evidence="11">
    <location>
        <begin position="508"/>
        <end position="528"/>
    </location>
</feature>
<dbReference type="InterPro" id="IPR002312">
    <property type="entry name" value="Asp/Asn-tRNA-synth_IIb"/>
</dbReference>
<name>A0A813BQG9_9DINO</name>
<dbReference type="PANTHER" id="PTHR43450">
    <property type="entry name" value="ASPARTYL-TRNA SYNTHETASE"/>
    <property type="match status" value="1"/>
</dbReference>
<keyword evidence="5" id="KW-0436">Ligase</keyword>
<dbReference type="EC" id="6.1.1.12" evidence="3"/>
<proteinExistence type="inferred from homology"/>
<dbReference type="InterPro" id="IPR045864">
    <property type="entry name" value="aa-tRNA-synth_II/BPL/LPL"/>
</dbReference>
<keyword evidence="8" id="KW-0648">Protein biosynthesis</keyword>
<evidence type="ECO:0000256" key="5">
    <source>
        <dbReference type="ARBA" id="ARBA00022598"/>
    </source>
</evidence>
<dbReference type="Gene3D" id="3.30.930.10">
    <property type="entry name" value="Bira Bifunctional Protein, Domain 2"/>
    <property type="match status" value="1"/>
</dbReference>
<evidence type="ECO:0000256" key="9">
    <source>
        <dbReference type="ARBA" id="ARBA00023146"/>
    </source>
</evidence>
<dbReference type="GO" id="GO:0003723">
    <property type="term" value="F:RNA binding"/>
    <property type="evidence" value="ECO:0007669"/>
    <property type="project" value="TreeGrafter"/>
</dbReference>
<dbReference type="CDD" id="cd04320">
    <property type="entry name" value="AspRS_cyto_N"/>
    <property type="match status" value="1"/>
</dbReference>
<evidence type="ECO:0000256" key="6">
    <source>
        <dbReference type="ARBA" id="ARBA00022741"/>
    </source>
</evidence>
<feature type="domain" description="Aminoacyl-transfer RNA synthetases class-II family profile" evidence="13">
    <location>
        <begin position="1058"/>
        <end position="1372"/>
    </location>
</feature>
<dbReference type="HAMAP" id="MF_02075">
    <property type="entry name" value="Asp_tRNA_synth_type2"/>
    <property type="match status" value="1"/>
</dbReference>
<dbReference type="PROSITE" id="PS50862">
    <property type="entry name" value="AA_TRNA_LIGASE_II"/>
    <property type="match status" value="1"/>
</dbReference>
<dbReference type="OrthoDB" id="372395at2759"/>
<sequence>MARCAPGMHCICLVLTIPIQSIHAILRSSAWSHPVGLAAPSLRARPLLRRASHRPSEEVQHSHSHFPPVLLEAGRSRAQSALRLRQDEKHSHVYVIRSFGRAKAFREMTCGILEKLLPCLGVCLLAVAVDDPELETYRQNAGPWKDRMLVGVRGAERQVAFIDQIMPKGAPVMVLDDNILKFMDRGETLTKGLDDLVGLGFDCMHRVGASVWSVSDSPNPAHWSDEVDVGIGLVYGAAFGMLASHEDSRYSRFGQVLDDVERSCRFYEQDGKTVRLGRLQVYKRHAPGIFHEEKGGISASLSAKAFAEEADRAKSALLRQFPQLLEATSSKLGLRFRHGLGAESQSVQVQAESERRRLEDVVKGLQKEKNDWEHERRSMIKRYEELQHSKVQSAQEEARRKEEELRSQKELNKILEADLRSEKGSANSLKGKLKELEEHCRKLKVEVDHLKTRQTDAASREDPIGGSTTGISRTYAGDSGHRTPSVPHTVSGVLSGSLQAPPAPCSSMAPTSSMTSVGLGQVSASPLSARQPAGAGLGARHASPRHASWMPPTGPTVHAPSSPHLRQRIPSQRDVTLDSVSHAPPVRKLVSEIEKRSTSQGAPTTREAAPINRQLVFPAADATSIIKTCGTKCFLMLYSSTAHGLSPYSSDRTCLHDISGSSRFTRGSTRGSDHANGHAELLTLGLPGGTGARDTKRFSECDAHGGPISKLWHVSDQASTLHNHSWRSDRAPDDALTSIAANLCTGQDPTIECKPLSLSEELHELFLINAELSSSLLVLELQMMRRLNGQFPSAAPRLPTGRRSALAVSCQSRPPSNSYHNYTSRTPEPAPCVLTAACLAAFCRNRRQASTLRPATQAVTAVTEPVRLEEVSASDAPVVGFYETIRSPTNVPPMTFSAVKSLGTPSGPEIGEEVWVRARVATVRVKGKSTFVVLRQSSLHTVQACKFKDAEDGGESATAVAKFFKSLPLESLVDLRGVIAEANVSSCTQSNVELQIKQVFCVSQAAPQLPFLIADAQRSEAEIEASQGSKRPFVRVLPDLRLDHRWLDLRVPAHNATLRIQSAICRLFRDSLTKRGFVEIHSPKLIAGESEGGAEVFRVDYFGSKASLAQSPQLYKQMAISADMPGAFEIGPVFRAENSNTPRHLCEFTGLDFEMPIMWHYNEVIQVIHETLSGAFQALEEECAEELKVVRHMYPSEAPKMPSPAGPPCILHWGEAMEMLQEAAASSGSPGRTDMMADLSTEEERLLGSLVLEKYGSDLFFLDSYPSAVRPFYTMPSKDQPEYSNSYDVIFRGQEIGSGAQRCHDPELLEARCSELGVPTEPLQGYIDSFRHAVSPHGGVGLGLERIVQLYLGLDNIRKAAMFTRDPTRLSPCMAALPKRWAWTFLKEGLKFRMGRLYETFWNSQSNVKYTVVFLYPGALFWVRWRAETQYKYNVFIADKEVEPDKKQNLFFTSWTNGSVFYFPAMATVQDLKQSVYGDASKVPPAVRAGCHGRMMELLSLLGLHFG</sequence>
<evidence type="ECO:0000256" key="10">
    <source>
        <dbReference type="ARBA" id="ARBA00047904"/>
    </source>
</evidence>
<keyword evidence="6" id="KW-0547">Nucleotide-binding</keyword>
<feature type="compositionally biased region" description="Basic and acidic residues" evidence="11">
    <location>
        <begin position="452"/>
        <end position="463"/>
    </location>
</feature>
<dbReference type="GO" id="GO:0005829">
    <property type="term" value="C:cytosol"/>
    <property type="evidence" value="ECO:0007669"/>
    <property type="project" value="TreeGrafter"/>
</dbReference>
<organism evidence="14 15">
    <name type="scientific">Symbiodinium necroappetens</name>
    <dbReference type="NCBI Taxonomy" id="1628268"/>
    <lineage>
        <taxon>Eukaryota</taxon>
        <taxon>Sar</taxon>
        <taxon>Alveolata</taxon>
        <taxon>Dinophyceae</taxon>
        <taxon>Suessiales</taxon>
        <taxon>Symbiodiniaceae</taxon>
        <taxon>Symbiodinium</taxon>
    </lineage>
</organism>
<evidence type="ECO:0000256" key="4">
    <source>
        <dbReference type="ARBA" id="ARBA00022490"/>
    </source>
</evidence>
<evidence type="ECO:0000256" key="8">
    <source>
        <dbReference type="ARBA" id="ARBA00022917"/>
    </source>
</evidence>
<keyword evidence="15" id="KW-1185">Reference proteome</keyword>
<dbReference type="Gene3D" id="2.40.50.140">
    <property type="entry name" value="Nucleic acid-binding proteins"/>
    <property type="match status" value="1"/>
</dbReference>
<feature type="region of interest" description="Disordered" evidence="11">
    <location>
        <begin position="452"/>
        <end position="564"/>
    </location>
</feature>
<dbReference type="PANTHER" id="PTHR43450:SF1">
    <property type="entry name" value="ASPARTATE--TRNA LIGASE, CYTOPLASMIC"/>
    <property type="match status" value="1"/>
</dbReference>
<keyword evidence="7" id="KW-0067">ATP-binding</keyword>
<dbReference type="GO" id="GO:0005524">
    <property type="term" value="F:ATP binding"/>
    <property type="evidence" value="ECO:0007669"/>
    <property type="project" value="UniProtKB-KW"/>
</dbReference>
<dbReference type="NCBIfam" id="TIGR00458">
    <property type="entry name" value="aspS_nondisc"/>
    <property type="match status" value="1"/>
</dbReference>
<evidence type="ECO:0000256" key="1">
    <source>
        <dbReference type="ARBA" id="ARBA00004496"/>
    </source>
</evidence>
<keyword evidence="12" id="KW-0732">Signal</keyword>
<comment type="catalytic activity">
    <reaction evidence="10">
        <text>tRNA(Asp) + L-aspartate + ATP = L-aspartyl-tRNA(Asp) + AMP + diphosphate</text>
        <dbReference type="Rhea" id="RHEA:19649"/>
        <dbReference type="Rhea" id="RHEA-COMP:9660"/>
        <dbReference type="Rhea" id="RHEA-COMP:9678"/>
        <dbReference type="ChEBI" id="CHEBI:29991"/>
        <dbReference type="ChEBI" id="CHEBI:30616"/>
        <dbReference type="ChEBI" id="CHEBI:33019"/>
        <dbReference type="ChEBI" id="CHEBI:78442"/>
        <dbReference type="ChEBI" id="CHEBI:78516"/>
        <dbReference type="ChEBI" id="CHEBI:456215"/>
        <dbReference type="EC" id="6.1.1.12"/>
    </reaction>
</comment>
<dbReference type="NCBIfam" id="NF003483">
    <property type="entry name" value="PRK05159.1"/>
    <property type="match status" value="1"/>
</dbReference>
<dbReference type="Proteomes" id="UP000601435">
    <property type="component" value="Unassembled WGS sequence"/>
</dbReference>
<comment type="similarity">
    <text evidence="2">Belongs to the class-II aminoacyl-tRNA synthetase family. Type 2 subfamily.</text>
</comment>
<feature type="compositionally biased region" description="Basic and acidic residues" evidence="11">
    <location>
        <begin position="396"/>
        <end position="406"/>
    </location>
</feature>
<evidence type="ECO:0000256" key="12">
    <source>
        <dbReference type="SAM" id="SignalP"/>
    </source>
</evidence>
<feature type="signal peptide" evidence="12">
    <location>
        <begin position="1"/>
        <end position="24"/>
    </location>
</feature>
<gene>
    <name evidence="14" type="ORF">SNEC2469_LOCUS31492</name>
</gene>
<dbReference type="SUPFAM" id="SSF55681">
    <property type="entry name" value="Class II aaRS and biotin synthetases"/>
    <property type="match status" value="1"/>
</dbReference>
<dbReference type="InterPro" id="IPR006195">
    <property type="entry name" value="aa-tRNA-synth_II"/>
</dbReference>
<evidence type="ECO:0000313" key="15">
    <source>
        <dbReference type="Proteomes" id="UP000601435"/>
    </source>
</evidence>
<dbReference type="InterPro" id="IPR012340">
    <property type="entry name" value="NA-bd_OB-fold"/>
</dbReference>
<protein>
    <recommendedName>
        <fullName evidence="3">aspartate--tRNA ligase</fullName>
        <ecNumber evidence="3">6.1.1.12</ecNumber>
    </recommendedName>
</protein>
<dbReference type="SUPFAM" id="SSF50249">
    <property type="entry name" value="Nucleic acid-binding proteins"/>
    <property type="match status" value="1"/>
</dbReference>
<feature type="compositionally biased region" description="Polar residues" evidence="11">
    <location>
        <begin position="486"/>
        <end position="498"/>
    </location>
</feature>
<evidence type="ECO:0000256" key="11">
    <source>
        <dbReference type="SAM" id="MobiDB-lite"/>
    </source>
</evidence>
<evidence type="ECO:0000256" key="3">
    <source>
        <dbReference type="ARBA" id="ARBA00012841"/>
    </source>
</evidence>
<dbReference type="InterPro" id="IPR004523">
    <property type="entry name" value="Asp-tRNA_synthase_2"/>
</dbReference>
<feature type="chain" id="PRO_5032794889" description="aspartate--tRNA ligase" evidence="12">
    <location>
        <begin position="25"/>
        <end position="1507"/>
    </location>
</feature>
<dbReference type="FunFam" id="3.30.930.10:FF:000038">
    <property type="entry name" value="Aspartate--tRNA ligase"/>
    <property type="match status" value="1"/>
</dbReference>
<dbReference type="EMBL" id="CAJNJA010076474">
    <property type="protein sequence ID" value="CAE7917843.1"/>
    <property type="molecule type" value="Genomic_DNA"/>
</dbReference>
<evidence type="ECO:0000313" key="14">
    <source>
        <dbReference type="EMBL" id="CAE7917843.1"/>
    </source>
</evidence>
<dbReference type="InterPro" id="IPR004364">
    <property type="entry name" value="Aa-tRNA-synt_II"/>
</dbReference>
<dbReference type="PRINTS" id="PR01042">
    <property type="entry name" value="TRNASYNTHASP"/>
</dbReference>
<evidence type="ECO:0000256" key="7">
    <source>
        <dbReference type="ARBA" id="ARBA00022840"/>
    </source>
</evidence>
<dbReference type="GO" id="GO:0017101">
    <property type="term" value="C:aminoacyl-tRNA synthetase multienzyme complex"/>
    <property type="evidence" value="ECO:0007669"/>
    <property type="project" value="TreeGrafter"/>
</dbReference>
<evidence type="ECO:0000256" key="2">
    <source>
        <dbReference type="ARBA" id="ARBA00005312"/>
    </source>
</evidence>
<keyword evidence="9" id="KW-0030">Aminoacyl-tRNA synthetase</keyword>
<comment type="subcellular location">
    <subcellularLocation>
        <location evidence="1">Cytoplasm</location>
    </subcellularLocation>
</comment>
<feature type="region of interest" description="Disordered" evidence="11">
    <location>
        <begin position="387"/>
        <end position="406"/>
    </location>
</feature>
<dbReference type="GO" id="GO:0004815">
    <property type="term" value="F:aspartate-tRNA ligase activity"/>
    <property type="evidence" value="ECO:0007669"/>
    <property type="project" value="UniProtKB-EC"/>
</dbReference>
<evidence type="ECO:0000259" key="13">
    <source>
        <dbReference type="PROSITE" id="PS50862"/>
    </source>
</evidence>
<dbReference type="Pfam" id="PF00152">
    <property type="entry name" value="tRNA-synt_2"/>
    <property type="match status" value="1"/>
</dbReference>
<dbReference type="GO" id="GO:0006422">
    <property type="term" value="P:aspartyl-tRNA aminoacylation"/>
    <property type="evidence" value="ECO:0007669"/>
    <property type="project" value="InterPro"/>
</dbReference>
<keyword evidence="4" id="KW-0963">Cytoplasm</keyword>
<accession>A0A813BQG9</accession>
<dbReference type="CDD" id="cd00776">
    <property type="entry name" value="AsxRS_core"/>
    <property type="match status" value="1"/>
</dbReference>